<accession>X1VZV1</accession>
<proteinExistence type="predicted"/>
<gene>
    <name evidence="1" type="ORF">S12H4_63530</name>
</gene>
<sequence>EELQPYDIARIFEGLPEKHHTRFLLLLDSEQIAELI</sequence>
<feature type="non-terminal residue" evidence="1">
    <location>
        <position position="36"/>
    </location>
</feature>
<name>X1VZV1_9ZZZZ</name>
<evidence type="ECO:0000313" key="1">
    <source>
        <dbReference type="EMBL" id="GAJ19095.1"/>
    </source>
</evidence>
<dbReference type="InterPro" id="IPR038076">
    <property type="entry name" value="MgtE_N_sf"/>
</dbReference>
<dbReference type="AlphaFoldDB" id="X1VZV1"/>
<dbReference type="SUPFAM" id="SSF158791">
    <property type="entry name" value="MgtE N-terminal domain-like"/>
    <property type="match status" value="1"/>
</dbReference>
<feature type="non-terminal residue" evidence="1">
    <location>
        <position position="1"/>
    </location>
</feature>
<reference evidence="1" key="1">
    <citation type="journal article" date="2014" name="Front. Microbiol.">
        <title>High frequency of phylogenetically diverse reductive dehalogenase-homologous genes in deep subseafloor sedimentary metagenomes.</title>
        <authorList>
            <person name="Kawai M."/>
            <person name="Futagami T."/>
            <person name="Toyoda A."/>
            <person name="Takaki Y."/>
            <person name="Nishi S."/>
            <person name="Hori S."/>
            <person name="Arai W."/>
            <person name="Tsubouchi T."/>
            <person name="Morono Y."/>
            <person name="Uchiyama I."/>
            <person name="Ito T."/>
            <person name="Fujiyama A."/>
            <person name="Inagaki F."/>
            <person name="Takami H."/>
        </authorList>
    </citation>
    <scope>NUCLEOTIDE SEQUENCE</scope>
    <source>
        <strain evidence="1">Expedition CK06-06</strain>
    </source>
</reference>
<dbReference type="Gene3D" id="1.25.60.10">
    <property type="entry name" value="MgtE N-terminal domain-like"/>
    <property type="match status" value="1"/>
</dbReference>
<comment type="caution">
    <text evidence="1">The sequence shown here is derived from an EMBL/GenBank/DDBJ whole genome shotgun (WGS) entry which is preliminary data.</text>
</comment>
<dbReference type="EMBL" id="BARW01043307">
    <property type="protein sequence ID" value="GAJ19095.1"/>
    <property type="molecule type" value="Genomic_DNA"/>
</dbReference>
<organism evidence="1">
    <name type="scientific">marine sediment metagenome</name>
    <dbReference type="NCBI Taxonomy" id="412755"/>
    <lineage>
        <taxon>unclassified sequences</taxon>
        <taxon>metagenomes</taxon>
        <taxon>ecological metagenomes</taxon>
    </lineage>
</organism>
<protein>
    <submittedName>
        <fullName evidence="1">Uncharacterized protein</fullName>
    </submittedName>
</protein>